<accession>A0A174FYY8</accession>
<proteinExistence type="predicted"/>
<gene>
    <name evidence="1" type="ORF">ERS852494_00176</name>
</gene>
<dbReference type="AlphaFoldDB" id="A0A174FYY8"/>
<reference evidence="1 2" key="1">
    <citation type="submission" date="2015-09" db="EMBL/GenBank/DDBJ databases">
        <authorList>
            <consortium name="Pathogen Informatics"/>
        </authorList>
    </citation>
    <scope>NUCLEOTIDE SEQUENCE [LARGE SCALE GENOMIC DNA]</scope>
    <source>
        <strain evidence="1 2">2789STDY5834880</strain>
    </source>
</reference>
<dbReference type="RefSeq" id="WP_005807985.1">
    <property type="nucleotide sequence ID" value="NZ_CZAI01000001.1"/>
</dbReference>
<protein>
    <submittedName>
        <fullName evidence="1">Uncharacterized protein</fullName>
    </submittedName>
</protein>
<evidence type="ECO:0000313" key="1">
    <source>
        <dbReference type="EMBL" id="CUO55502.1"/>
    </source>
</evidence>
<dbReference type="GeneID" id="69482107"/>
<dbReference type="STRING" id="47678.ERS852494_00176"/>
<sequence length="1160" mass="129569">MGHIFRLKRAGIVATKTTIVDWSNSTATTYNHGYVDGISDATTTQNEITSIPSPFARIELVKEAFGKIIPGTLNQMSVDDVKSHLSGNTIYHKMVSDTLDVAQIFFSYPTMQDKVDIVVWNMNQELQKLLLSPNPNHQVAGRSLDMFLKQDALGNDPYNFGKMKNMYILKYKGSGQKQMHIIGATSPATLFFSTANNESAISKELCFGTDYAFDSNYSSLDQRDPEFLKYMFAFRYSNANFNNDYPEVAKYMDAVYFVLDNSLKNEINSIQNQCISIIPGTKNFVDKTYEALSVNINTTTSFDVEINGVSFHCKRAVVTGNSDFELQALKSTETLPLVLPVVRGNAYENMEYYGSKFGRSFDVPYYDALPLAQRRLPGINIQHPYLTISDFLEDKIIKLPSAINKADYFDGNYQSSNGNVEGYLFPIKDTFFDYFTSDYLTGLAPSGKKAFEIKQVASGVEVSLRVPIKAGEVEYKRIYTLDVKADEQNNKGAIVVPDEDLAIGVFPPVKFAQEADAHYRIVILSDHSVNKDCTCVCYTNIAGKFVPDYVTRNVDIQEELSSKVYLLDGKTFDFARVSLVSESGKERVGSGLLIPKFKQRAGAASLTFAIDLGTSNTHIEYSSGDDQLPKPFEFNSDQPQFSLLFSTDSAVVMDHIRGEFIPESIGVNANCHFPMRTVLCIDKVNSGRNGTGIGAYEPFGNASPAFMYNQKIVGTKYNEYVPNLKWSQASPTNEQRIKCYIESLFMMIRTKVVQEGASIQQTQIKWFYPISMSAFKKGLFERLWTAAYKKYFNQTGVPTSITESVAPYSFFQKTRSDVTNIVTIDIGGGTTDIVVADTNGVKCISSMRFAADAIFGNSLVSVQNGELNGIIRQCKDDFISKLEGEEELQKMLIQKTANNYGNSSEVASFLFSLADNEKIKAKSMSDAVDFNAYLMRNGSQKIVFFIFYTSIIYHLAHLMKAKGLEVPANIAFSGNGSKVVSVLSPNKSSLEKLTRHIFKLVYDSDIDKDIKLILNSENPKEATCKGGLFLSHEPTNIESAKSILLGVSRNLLCESETYADAQTMYDDVVKDVRAYFNFIALKLARIQGFSLSNEFGIDKQHLDLAAKCFNENLSTYVEKGVRLKLDTSDVSLDDKLEETLFFYPIIGVINDLSNRVCENE</sequence>
<name>A0A174FYY8_9BACE</name>
<evidence type="ECO:0000313" key="2">
    <source>
        <dbReference type="Proteomes" id="UP000095657"/>
    </source>
</evidence>
<dbReference type="Proteomes" id="UP000095657">
    <property type="component" value="Unassembled WGS sequence"/>
</dbReference>
<dbReference type="EMBL" id="CZAI01000001">
    <property type="protein sequence ID" value="CUO55502.1"/>
    <property type="molecule type" value="Genomic_DNA"/>
</dbReference>
<organism evidence="1 2">
    <name type="scientific">Bacteroides caccae</name>
    <dbReference type="NCBI Taxonomy" id="47678"/>
    <lineage>
        <taxon>Bacteria</taxon>
        <taxon>Pseudomonadati</taxon>
        <taxon>Bacteroidota</taxon>
        <taxon>Bacteroidia</taxon>
        <taxon>Bacteroidales</taxon>
        <taxon>Bacteroidaceae</taxon>
        <taxon>Bacteroides</taxon>
    </lineage>
</organism>